<dbReference type="InterPro" id="IPR006059">
    <property type="entry name" value="SBP"/>
</dbReference>
<comment type="similarity">
    <text evidence="2">Belongs to the bacterial solute-binding protein 1 family.</text>
</comment>
<keyword evidence="5" id="KW-1185">Reference proteome</keyword>
<dbReference type="RefSeq" id="WP_049853818.1">
    <property type="nucleotide sequence ID" value="NZ_BMJF01000007.1"/>
</dbReference>
<feature type="signal peptide" evidence="3">
    <location>
        <begin position="1"/>
        <end position="21"/>
    </location>
</feature>
<organism evidence="4 5">
    <name type="scientific">Dickeya fangzhongdai</name>
    <dbReference type="NCBI Taxonomy" id="1778540"/>
    <lineage>
        <taxon>Bacteria</taxon>
        <taxon>Pseudomonadati</taxon>
        <taxon>Pseudomonadota</taxon>
        <taxon>Gammaproteobacteria</taxon>
        <taxon>Enterobacterales</taxon>
        <taxon>Pectobacteriaceae</taxon>
        <taxon>Dickeya</taxon>
    </lineage>
</organism>
<evidence type="ECO:0000256" key="1">
    <source>
        <dbReference type="ARBA" id="ARBA00004418"/>
    </source>
</evidence>
<dbReference type="Gene3D" id="3.40.190.10">
    <property type="entry name" value="Periplasmic binding protein-like II"/>
    <property type="match status" value="1"/>
</dbReference>
<dbReference type="GO" id="GO:0042597">
    <property type="term" value="C:periplasmic space"/>
    <property type="evidence" value="ECO:0007669"/>
    <property type="project" value="UniProtKB-SubCell"/>
</dbReference>
<gene>
    <name evidence="4" type="ORF">CVE23_21910</name>
</gene>
<sequence>MRKLASLSLSALLASGLIAHAAVADVIKLKLWTLNDRNAPMRTVNIEEAAGVLNQQFAAAGVDRKIVIDTHASAVQGWDDLALDTLKAFGVNQGPDIVLLPHEWIGEFARNGYAMPMDGQIKANPWVYADMLPVLWEAMKYQGKVYGVPQDAEIRMFFYNKDMLRKIGKDDAFIDSLPARVDSGEFTMDDLTALAKEVVDRGAAPIGMLHRPNVGIDYLMVFAACGAKFMDEKTGKLLFAKKEVETALSWYARNVAAGVTPTDNTAMSWDTIQTAFKQEKAFLFHQGIWAMAWQVNDNFGPAWPADKAGYTHKIGWIAAPAAVKGGKPANLSHPIAYVVSNKSQYKDLAAQLVAIASLPYYNNRHAVSSYHTAISHAQTAMPQYTDNWALSDAGKMMKNITFVPNHARFGDYNRVLFKGLQAVETKRMTPAQAVDFIADELETQLGKDVEIVDSLH</sequence>
<dbReference type="SUPFAM" id="SSF53850">
    <property type="entry name" value="Periplasmic binding protein-like II"/>
    <property type="match status" value="1"/>
</dbReference>
<proteinExistence type="inferred from homology"/>
<dbReference type="AlphaFoldDB" id="A0A2K8QTH4"/>
<evidence type="ECO:0000313" key="4">
    <source>
        <dbReference type="EMBL" id="ATZ96395.1"/>
    </source>
</evidence>
<reference evidence="5" key="1">
    <citation type="journal article" date="2018" name="Genome Announc.">
        <title>Complete genome sequence of a Dickeya fangzhongdai type strain causing bleeding canker of pear tree trunks.</title>
        <authorList>
            <person name="Zhao Y."/>
            <person name="Tian Y."/>
            <person name="Li X."/>
            <person name="Hu B."/>
        </authorList>
    </citation>
    <scope>NUCLEOTIDE SEQUENCE [LARGE SCALE GENOMIC DNA]</scope>
    <source>
        <strain evidence="5">DSM 101947</strain>
    </source>
</reference>
<dbReference type="OrthoDB" id="6431346at2"/>
<protein>
    <submittedName>
        <fullName evidence="4">Sugar ABC transporter substrate-binding protein</fullName>
    </submittedName>
</protein>
<dbReference type="KEGG" id="dfn:CVE23_21910"/>
<dbReference type="Proteomes" id="UP000231901">
    <property type="component" value="Chromosome"/>
</dbReference>
<dbReference type="GeneID" id="66566978"/>
<dbReference type="PANTHER" id="PTHR43649">
    <property type="entry name" value="ARABINOSE-BINDING PROTEIN-RELATED"/>
    <property type="match status" value="1"/>
</dbReference>
<feature type="chain" id="PRO_5014985416" evidence="3">
    <location>
        <begin position="22"/>
        <end position="456"/>
    </location>
</feature>
<dbReference type="EMBL" id="CP025003">
    <property type="protein sequence ID" value="ATZ96395.1"/>
    <property type="molecule type" value="Genomic_DNA"/>
</dbReference>
<name>A0A2K8QTH4_9GAMM</name>
<evidence type="ECO:0000256" key="3">
    <source>
        <dbReference type="SAM" id="SignalP"/>
    </source>
</evidence>
<evidence type="ECO:0000313" key="5">
    <source>
        <dbReference type="Proteomes" id="UP000231901"/>
    </source>
</evidence>
<dbReference type="PANTHER" id="PTHR43649:SF12">
    <property type="entry name" value="DIACETYLCHITOBIOSE BINDING PROTEIN DASA"/>
    <property type="match status" value="1"/>
</dbReference>
<dbReference type="InterPro" id="IPR050490">
    <property type="entry name" value="Bact_solute-bd_prot1"/>
</dbReference>
<dbReference type="Pfam" id="PF01547">
    <property type="entry name" value="SBP_bac_1"/>
    <property type="match status" value="1"/>
</dbReference>
<dbReference type="GO" id="GO:0030313">
    <property type="term" value="C:cell envelope"/>
    <property type="evidence" value="ECO:0007669"/>
    <property type="project" value="UniProtKB-ARBA"/>
</dbReference>
<evidence type="ECO:0000256" key="2">
    <source>
        <dbReference type="ARBA" id="ARBA00008520"/>
    </source>
</evidence>
<accession>A0A2K8QTH4</accession>
<comment type="subcellular location">
    <subcellularLocation>
        <location evidence="1">Periplasm</location>
    </subcellularLocation>
</comment>
<keyword evidence="3" id="KW-0732">Signal</keyword>